<keyword evidence="2" id="KW-1185">Reference proteome</keyword>
<sequence length="97" mass="11120">MWIGWIEFDLIIEQASSLKEKRAVVKPLVADLRQFGVSVAEVDHLDRHRRCGIGVAAVSPDRSHLVDLLDRCERTVAARWDTQLLRAERTLRRSTDV</sequence>
<dbReference type="Proteomes" id="UP000523079">
    <property type="component" value="Unassembled WGS sequence"/>
</dbReference>
<reference evidence="1 2" key="1">
    <citation type="submission" date="2020-07" db="EMBL/GenBank/DDBJ databases">
        <title>Sequencing the genomes of 1000 actinobacteria strains.</title>
        <authorList>
            <person name="Klenk H.-P."/>
        </authorList>
    </citation>
    <scope>NUCLEOTIDE SEQUENCE [LARGE SCALE GENOMIC DNA]</scope>
    <source>
        <strain evidence="1 2">DSM 100723</strain>
    </source>
</reference>
<protein>
    <recommendedName>
        <fullName evidence="3">DUF503 domain-containing protein</fullName>
    </recommendedName>
</protein>
<name>A0A7W3IVK9_9ACTN</name>
<dbReference type="SUPFAM" id="SSF103007">
    <property type="entry name" value="Hypothetical protein TT1725"/>
    <property type="match status" value="1"/>
</dbReference>
<evidence type="ECO:0000313" key="2">
    <source>
        <dbReference type="Proteomes" id="UP000523079"/>
    </source>
</evidence>
<dbReference type="Gene3D" id="3.30.70.1120">
    <property type="entry name" value="TT1725-like"/>
    <property type="match status" value="1"/>
</dbReference>
<dbReference type="Pfam" id="PF04456">
    <property type="entry name" value="DUF503"/>
    <property type="match status" value="1"/>
</dbReference>
<proteinExistence type="predicted"/>
<gene>
    <name evidence="1" type="ORF">FHX74_003724</name>
</gene>
<comment type="caution">
    <text evidence="1">The sequence shown here is derived from an EMBL/GenBank/DDBJ whole genome shotgun (WGS) entry which is preliminary data.</text>
</comment>
<accession>A0A7W3IVK9</accession>
<evidence type="ECO:0000313" key="1">
    <source>
        <dbReference type="EMBL" id="MBA8796083.1"/>
    </source>
</evidence>
<dbReference type="InterPro" id="IPR007546">
    <property type="entry name" value="DUF503"/>
</dbReference>
<dbReference type="AlphaFoldDB" id="A0A7W3IVK9"/>
<dbReference type="PANTHER" id="PTHR36441:SF1">
    <property type="entry name" value="DUF503 DOMAIN-CONTAINING PROTEIN"/>
    <property type="match status" value="1"/>
</dbReference>
<dbReference type="RefSeq" id="WP_182561661.1">
    <property type="nucleotide sequence ID" value="NZ_JACGWT010000006.1"/>
</dbReference>
<dbReference type="InterPro" id="IPR036746">
    <property type="entry name" value="TT1725-like_sf"/>
</dbReference>
<organism evidence="1 2">
    <name type="scientific">Microlunatus kandeliicorticis</name>
    <dbReference type="NCBI Taxonomy" id="1759536"/>
    <lineage>
        <taxon>Bacteria</taxon>
        <taxon>Bacillati</taxon>
        <taxon>Actinomycetota</taxon>
        <taxon>Actinomycetes</taxon>
        <taxon>Propionibacteriales</taxon>
        <taxon>Propionibacteriaceae</taxon>
        <taxon>Microlunatus</taxon>
    </lineage>
</organism>
<evidence type="ECO:0008006" key="3">
    <source>
        <dbReference type="Google" id="ProtNLM"/>
    </source>
</evidence>
<dbReference type="EMBL" id="JACGWT010000006">
    <property type="protein sequence ID" value="MBA8796083.1"/>
    <property type="molecule type" value="Genomic_DNA"/>
</dbReference>
<dbReference type="PANTHER" id="PTHR36441">
    <property type="entry name" value="HYPOTHETICAL CYTOSOLIC PROTEIN"/>
    <property type="match status" value="1"/>
</dbReference>